<dbReference type="GO" id="GO:0071897">
    <property type="term" value="P:DNA biosynthetic process"/>
    <property type="evidence" value="ECO:0007669"/>
    <property type="project" value="UniProtKB-ARBA"/>
</dbReference>
<reference evidence="1 2" key="1">
    <citation type="submission" date="2016-03" db="EMBL/GenBank/DDBJ databases">
        <title>Trachymyrmex septentrionalis WGS genome.</title>
        <authorList>
            <person name="Nygaard S."/>
            <person name="Hu H."/>
            <person name="Boomsma J."/>
            <person name="Zhang G."/>
        </authorList>
    </citation>
    <scope>NUCLEOTIDE SEQUENCE [LARGE SCALE GENOMIC DNA]</scope>
    <source>
        <strain evidence="1">Tsep2-gDNA-1</strain>
        <tissue evidence="1">Whole body</tissue>
    </source>
</reference>
<dbReference type="InterPro" id="IPR023211">
    <property type="entry name" value="DNA_pol_palm_dom_sf"/>
</dbReference>
<accession>A0A151JUP3</accession>
<protein>
    <recommendedName>
        <fullName evidence="3">DNA-directed DNA polymerase</fullName>
    </recommendedName>
</protein>
<dbReference type="InterPro" id="IPR043502">
    <property type="entry name" value="DNA/RNA_pol_sf"/>
</dbReference>
<sequence length="646" mass="75903">MKYIMSYKRSVPQLVLWKTNESIAIRIVEKSMGDHRANVEDIANVVEHIRNVDPEQFANIRDEVFEELEEIDVDFEDIMDQDSDEEVLSDDTGCVSDLNEYDTDYAEKFVLSPEIHALNGHTKHCMIQYYYTTGGALNVCAACMIRLADIDVVGMYLDDEYEKRHWRNRNVNVIKDDYYWAKKIVDKSRDYYTCIKIPAGSEKCVELLIIDNIWIEFRDRNFTKLFFDRCNDRCFKCEQCIFSYEHDEKVVEHYDFLDIKKTWKITSEWNANCWSSAGRINDCAIRLPSADEKWLQFGNHCNKERVPFVVYADLECVLRKTEPDREGASSYAYQRHEVFSIGYYVRCSYDDALSSYQFRRDKDCIELNTCFRTRAKNDFEKNLYKLMNNAVFGKTMENVRNHVDVKLLTKWDGRYGAEAMIAKPNFHSRSVFAENLIAVELRKLEVKFDKPIYVGMCILDISKVCLYEFHHEYMLPLFHDKCKIMYTDTDSLIYRVECEDVYETVKRDIARFDTSDYPTDNAYGMPLANKKVPGLMKDENNGAIMTEFVGLRAKMYAVRVDGKKDIKKVKGVKNNVVAQTITFDDYTRCLNEEIEMTRRQSCIRSKLHEVYTISESKIALSPYDDKRYVVPNSTETLPWGHWRIPL</sequence>
<evidence type="ECO:0000313" key="1">
    <source>
        <dbReference type="EMBL" id="KYN36153.1"/>
    </source>
</evidence>
<evidence type="ECO:0008006" key="3">
    <source>
        <dbReference type="Google" id="ProtNLM"/>
    </source>
</evidence>
<dbReference type="Proteomes" id="UP000078541">
    <property type="component" value="Unassembled WGS sequence"/>
</dbReference>
<dbReference type="EMBL" id="KQ981751">
    <property type="protein sequence ID" value="KYN36153.1"/>
    <property type="molecule type" value="Genomic_DNA"/>
</dbReference>
<dbReference type="Gene3D" id="3.90.1600.10">
    <property type="entry name" value="Palm domain of DNA polymerase"/>
    <property type="match status" value="1"/>
</dbReference>
<dbReference type="PANTHER" id="PTHR31511:SF12">
    <property type="entry name" value="RHO TERMINATION FACTOR N-TERMINAL DOMAIN-CONTAINING PROTEIN"/>
    <property type="match status" value="1"/>
</dbReference>
<dbReference type="AlphaFoldDB" id="A0A151JUP3"/>
<organism evidence="1 2">
    <name type="scientific">Trachymyrmex septentrionalis</name>
    <dbReference type="NCBI Taxonomy" id="34720"/>
    <lineage>
        <taxon>Eukaryota</taxon>
        <taxon>Metazoa</taxon>
        <taxon>Ecdysozoa</taxon>
        <taxon>Arthropoda</taxon>
        <taxon>Hexapoda</taxon>
        <taxon>Insecta</taxon>
        <taxon>Pterygota</taxon>
        <taxon>Neoptera</taxon>
        <taxon>Endopterygota</taxon>
        <taxon>Hymenoptera</taxon>
        <taxon>Apocrita</taxon>
        <taxon>Aculeata</taxon>
        <taxon>Formicoidea</taxon>
        <taxon>Formicidae</taxon>
        <taxon>Myrmicinae</taxon>
        <taxon>Trachymyrmex</taxon>
    </lineage>
</organism>
<evidence type="ECO:0000313" key="2">
    <source>
        <dbReference type="Proteomes" id="UP000078541"/>
    </source>
</evidence>
<proteinExistence type="predicted"/>
<dbReference type="PANTHER" id="PTHR31511">
    <property type="entry name" value="PROTEIN CBG23764"/>
    <property type="match status" value="1"/>
</dbReference>
<dbReference type="STRING" id="34720.A0A151JUP3"/>
<dbReference type="SUPFAM" id="SSF56672">
    <property type="entry name" value="DNA/RNA polymerases"/>
    <property type="match status" value="1"/>
</dbReference>
<keyword evidence="2" id="KW-1185">Reference proteome</keyword>
<name>A0A151JUP3_9HYME</name>
<gene>
    <name evidence="1" type="ORF">ALC56_09489</name>
</gene>